<dbReference type="Pfam" id="PF00563">
    <property type="entry name" value="EAL"/>
    <property type="match status" value="1"/>
</dbReference>
<dbReference type="CDD" id="cd01949">
    <property type="entry name" value="GGDEF"/>
    <property type="match status" value="1"/>
</dbReference>
<dbReference type="KEGG" id="mpsy:CEK71_10245"/>
<dbReference type="PROSITE" id="PS50883">
    <property type="entry name" value="EAL"/>
    <property type="match status" value="1"/>
</dbReference>
<dbReference type="CDD" id="cd01948">
    <property type="entry name" value="EAL"/>
    <property type="match status" value="1"/>
</dbReference>
<dbReference type="InterPro" id="IPR035919">
    <property type="entry name" value="EAL_sf"/>
</dbReference>
<dbReference type="AlphaFoldDB" id="A0A1Z4BYQ9"/>
<dbReference type="PANTHER" id="PTHR33121">
    <property type="entry name" value="CYCLIC DI-GMP PHOSPHODIESTERASE PDEF"/>
    <property type="match status" value="1"/>
</dbReference>
<dbReference type="PROSITE" id="PS50887">
    <property type="entry name" value="GGDEF"/>
    <property type="match status" value="1"/>
</dbReference>
<dbReference type="EMBL" id="CP022129">
    <property type="protein sequence ID" value="ASF46426.1"/>
    <property type="molecule type" value="Genomic_DNA"/>
</dbReference>
<proteinExistence type="predicted"/>
<feature type="domain" description="EAL" evidence="1">
    <location>
        <begin position="1"/>
        <end position="251"/>
    </location>
</feature>
<evidence type="ECO:0000259" key="1">
    <source>
        <dbReference type="PROSITE" id="PS50883"/>
    </source>
</evidence>
<dbReference type="InterPro" id="IPR050706">
    <property type="entry name" value="Cyclic-di-GMP_PDE-like"/>
</dbReference>
<evidence type="ECO:0000313" key="3">
    <source>
        <dbReference type="EMBL" id="ASF46426.1"/>
    </source>
</evidence>
<dbReference type="GO" id="GO:0071111">
    <property type="term" value="F:cyclic-guanylate-specific phosphodiesterase activity"/>
    <property type="evidence" value="ECO:0007669"/>
    <property type="project" value="InterPro"/>
</dbReference>
<dbReference type="InterPro" id="IPR000644">
    <property type="entry name" value="CBS_dom"/>
</dbReference>
<name>A0A1Z4BYQ9_9GAMM</name>
<keyword evidence="4" id="KW-1185">Reference proteome</keyword>
<dbReference type="OrthoDB" id="1673646at2"/>
<feature type="domain" description="GGDEF" evidence="2">
    <location>
        <begin position="426"/>
        <end position="579"/>
    </location>
</feature>
<dbReference type="Gene3D" id="3.20.20.450">
    <property type="entry name" value="EAL domain"/>
    <property type="match status" value="1"/>
</dbReference>
<dbReference type="PANTHER" id="PTHR33121:SF76">
    <property type="entry name" value="SIGNALING PROTEIN"/>
    <property type="match status" value="1"/>
</dbReference>
<evidence type="ECO:0000259" key="2">
    <source>
        <dbReference type="PROSITE" id="PS50887"/>
    </source>
</evidence>
<organism evidence="3 4">
    <name type="scientific">Methylovulum psychrotolerans</name>
    <dbReference type="NCBI Taxonomy" id="1704499"/>
    <lineage>
        <taxon>Bacteria</taxon>
        <taxon>Pseudomonadati</taxon>
        <taxon>Pseudomonadota</taxon>
        <taxon>Gammaproteobacteria</taxon>
        <taxon>Methylococcales</taxon>
        <taxon>Methylococcaceae</taxon>
        <taxon>Methylovulum</taxon>
    </lineage>
</organism>
<dbReference type="SUPFAM" id="SSF54631">
    <property type="entry name" value="CBS-domain pair"/>
    <property type="match status" value="1"/>
</dbReference>
<dbReference type="InterPro" id="IPR029787">
    <property type="entry name" value="Nucleotide_cyclase"/>
</dbReference>
<sequence length="583" mass="64877">MSALHDELVKILENEHLTPYFQPIVSVTHQKIIGYEALIRGPSGSPLYTPFVLFATADQVNLSGKLEYLSREISLRHYADLNLPEKLFINVSPNVLLHPDFKEAITRHFHAHLGLKPASVVIEITEHQVTDNYERMRDVIRHCRDMGFQIALDDLGAGYSGLRLWTEVRPDYVKIDKHFIEGLHNDAVKTHFVRSIQTIASSMHCQVIAEGVETTDEFRALERLGIRYMQGFYFAKPASVPLGALDAALFQMTGSRRVSIQPLRMVAVAQITQHLSALPSGTSVADVLDWFQHNPELNFLPIVDGVQAVGVLLRERFFAKLFSSRYGLELYGKKSVRSFLDKPPLSFDQYTPVEIVSQQLTSNADHDKVFIVTHNGEYAGIGTVWDLLEEITRQQIHHAQHANPLTLLPGSVPINDYINRLLAEQQAFAVGYFDLDNFKPFNDVYGYNAGDGIIKAVADTLQRAVSSRCGLVGHIGGDDFIVVFTGEDWLGCCEEMLASFAEQVPHHYRADDVKAGGIYAEDRAGAGCFFPLISLSVGVVAPNMTERCQSHVEVADLAAVAKKSAKQITGNSCFVSRGQKVLQ</sequence>
<dbReference type="Pfam" id="PF00990">
    <property type="entry name" value="GGDEF"/>
    <property type="match status" value="1"/>
</dbReference>
<accession>A0A1Z4BYQ9</accession>
<evidence type="ECO:0000313" key="4">
    <source>
        <dbReference type="Proteomes" id="UP000197019"/>
    </source>
</evidence>
<protein>
    <submittedName>
        <fullName evidence="3">GGDEF domain-containing protein</fullName>
    </submittedName>
</protein>
<dbReference type="InterPro" id="IPR046342">
    <property type="entry name" value="CBS_dom_sf"/>
</dbReference>
<dbReference type="InterPro" id="IPR000160">
    <property type="entry name" value="GGDEF_dom"/>
</dbReference>
<dbReference type="Gene3D" id="3.30.70.270">
    <property type="match status" value="1"/>
</dbReference>
<dbReference type="InterPro" id="IPR043128">
    <property type="entry name" value="Rev_trsase/Diguanyl_cyclase"/>
</dbReference>
<dbReference type="SMART" id="SM00267">
    <property type="entry name" value="GGDEF"/>
    <property type="match status" value="1"/>
</dbReference>
<dbReference type="SUPFAM" id="SSF141868">
    <property type="entry name" value="EAL domain-like"/>
    <property type="match status" value="1"/>
</dbReference>
<dbReference type="RefSeq" id="WP_088619298.1">
    <property type="nucleotide sequence ID" value="NZ_CP022129.1"/>
</dbReference>
<dbReference type="InterPro" id="IPR001633">
    <property type="entry name" value="EAL_dom"/>
</dbReference>
<dbReference type="Proteomes" id="UP000197019">
    <property type="component" value="Chromosome"/>
</dbReference>
<reference evidence="3 4" key="1">
    <citation type="submission" date="2017-06" db="EMBL/GenBank/DDBJ databases">
        <title>Genome Sequencing of the methanotroph Methylovulum psychrotolerants str. HV10-M2 isolated from a high-altitude environment.</title>
        <authorList>
            <person name="Mateos-Rivera A."/>
        </authorList>
    </citation>
    <scope>NUCLEOTIDE SEQUENCE [LARGE SCALE GENOMIC DNA]</scope>
    <source>
        <strain evidence="3 4">HV10_M2</strain>
    </source>
</reference>
<dbReference type="SUPFAM" id="SSF55073">
    <property type="entry name" value="Nucleotide cyclase"/>
    <property type="match status" value="1"/>
</dbReference>
<dbReference type="SMART" id="SM00052">
    <property type="entry name" value="EAL"/>
    <property type="match status" value="1"/>
</dbReference>
<dbReference type="NCBIfam" id="TIGR00254">
    <property type="entry name" value="GGDEF"/>
    <property type="match status" value="1"/>
</dbReference>
<gene>
    <name evidence="3" type="ORF">CEK71_10245</name>
</gene>
<dbReference type="Pfam" id="PF00571">
    <property type="entry name" value="CBS"/>
    <property type="match status" value="1"/>
</dbReference>